<evidence type="ECO:0000313" key="5">
    <source>
        <dbReference type="EMBL" id="KAA0049939.1"/>
    </source>
</evidence>
<dbReference type="Pfam" id="PF25597">
    <property type="entry name" value="SH3_retrovirus"/>
    <property type="match status" value="1"/>
</dbReference>
<dbReference type="AlphaFoldDB" id="A0A5D3C707"/>
<evidence type="ECO:0000313" key="6">
    <source>
        <dbReference type="EMBL" id="TYK07671.1"/>
    </source>
</evidence>
<keyword evidence="1" id="KW-0645">Protease</keyword>
<evidence type="ECO:0000259" key="3">
    <source>
        <dbReference type="Pfam" id="PF22936"/>
    </source>
</evidence>
<comment type="caution">
    <text evidence="6">The sequence shown here is derived from an EMBL/GenBank/DDBJ whole genome shotgun (WGS) entry which is preliminary data.</text>
</comment>
<keyword evidence="1" id="KW-0378">Hydrolase</keyword>
<dbReference type="InterPro" id="IPR057670">
    <property type="entry name" value="SH3_retrovirus"/>
</dbReference>
<organism evidence="6 8">
    <name type="scientific">Cucumis melo var. makuwa</name>
    <name type="common">Oriental melon</name>
    <dbReference type="NCBI Taxonomy" id="1194695"/>
    <lineage>
        <taxon>Eukaryota</taxon>
        <taxon>Viridiplantae</taxon>
        <taxon>Streptophyta</taxon>
        <taxon>Embryophyta</taxon>
        <taxon>Tracheophyta</taxon>
        <taxon>Spermatophyta</taxon>
        <taxon>Magnoliopsida</taxon>
        <taxon>eudicotyledons</taxon>
        <taxon>Gunneridae</taxon>
        <taxon>Pentapetalae</taxon>
        <taxon>rosids</taxon>
        <taxon>fabids</taxon>
        <taxon>Cucurbitales</taxon>
        <taxon>Cucurbitaceae</taxon>
        <taxon>Benincaseae</taxon>
        <taxon>Cucumis</taxon>
    </lineage>
</organism>
<evidence type="ECO:0000256" key="1">
    <source>
        <dbReference type="ARBA" id="ARBA00022670"/>
    </source>
</evidence>
<dbReference type="InterPro" id="IPR054722">
    <property type="entry name" value="PolX-like_BBD"/>
</dbReference>
<dbReference type="GO" id="GO:0008233">
    <property type="term" value="F:peptidase activity"/>
    <property type="evidence" value="ECO:0007669"/>
    <property type="project" value="UniProtKB-KW"/>
</dbReference>
<reference evidence="7 8" key="1">
    <citation type="submission" date="2019-08" db="EMBL/GenBank/DDBJ databases">
        <title>Draft genome sequences of two oriental melons (Cucumis melo L. var makuwa).</title>
        <authorList>
            <person name="Kwon S.-Y."/>
        </authorList>
    </citation>
    <scope>NUCLEOTIDE SEQUENCE [LARGE SCALE GENOMIC DNA]</scope>
    <source>
        <strain evidence="8">cv. Chang Bougi</strain>
        <strain evidence="7">cv. SW 3</strain>
        <tissue evidence="6">Leaf</tissue>
    </source>
</reference>
<dbReference type="PANTHER" id="PTHR42648">
    <property type="entry name" value="TRANSPOSASE, PUTATIVE-RELATED"/>
    <property type="match status" value="1"/>
</dbReference>
<name>A0A5D3C707_CUCMM</name>
<gene>
    <name evidence="6" type="ORF">E5676_scaffold105G00800</name>
    <name evidence="5" type="ORF">E6C27_scaffold13G00980</name>
</gene>
<dbReference type="OrthoDB" id="1837919at2759"/>
<proteinExistence type="predicted"/>
<dbReference type="PANTHER" id="PTHR42648:SF21">
    <property type="entry name" value="CYSTEINE-RICH RLK (RECEPTOR-LIKE PROTEIN KINASE) 8"/>
    <property type="match status" value="1"/>
</dbReference>
<evidence type="ECO:0000313" key="8">
    <source>
        <dbReference type="Proteomes" id="UP000321947"/>
    </source>
</evidence>
<sequence>MKRCKIEWRPKVSRKLLVTLTSVHNPNSTNWYFDSGCSRHMTGNASFFSKLRECNIGSIMFGDGRKGRLIALTFDARGCCSDYPIGKQIKSLHKSTTHHTTSRTLDFLHIDLIGPIQTESLGGKRYATPITYTIESLFDLGCHAPLMSYGKGESQMPSTSISLAALVFILSDSDQHRKWDSKSDRGIFLGYSTNNKAYKVYNQCTKMVMESINVIVDDYSQTTKSRLDEEDGFFWADKSQAIRLTRLSLQLVILEISLSECSISDYQQTPAHSSQNDPTDVNNSTESSMQNLMSSTYVAKNHPPNAIIGDARSDITTQKKEQSDYAKMVANVCFTSTMEPTTVTDALKDDQWILAMQQKLLQFERNQV</sequence>
<dbReference type="InterPro" id="IPR039537">
    <property type="entry name" value="Retrotran_Ty1/copia-like"/>
</dbReference>
<dbReference type="Proteomes" id="UP000321393">
    <property type="component" value="Unassembled WGS sequence"/>
</dbReference>
<evidence type="ECO:0000259" key="4">
    <source>
        <dbReference type="Pfam" id="PF25597"/>
    </source>
</evidence>
<evidence type="ECO:0000256" key="2">
    <source>
        <dbReference type="SAM" id="MobiDB-lite"/>
    </source>
</evidence>
<accession>A0A5D3C707</accession>
<feature type="region of interest" description="Disordered" evidence="2">
    <location>
        <begin position="267"/>
        <end position="287"/>
    </location>
</feature>
<protein>
    <submittedName>
        <fullName evidence="6">Gag-pol polyprotein</fullName>
    </submittedName>
</protein>
<feature type="domain" description="Retroviral polymerase SH3-like" evidence="4">
    <location>
        <begin position="166"/>
        <end position="220"/>
    </location>
</feature>
<dbReference type="GO" id="GO:0006508">
    <property type="term" value="P:proteolysis"/>
    <property type="evidence" value="ECO:0007669"/>
    <property type="project" value="UniProtKB-KW"/>
</dbReference>
<evidence type="ECO:0000313" key="7">
    <source>
        <dbReference type="Proteomes" id="UP000321393"/>
    </source>
</evidence>
<feature type="domain" description="Retrovirus-related Pol polyprotein from transposon TNT 1-94-like beta-barrel" evidence="3">
    <location>
        <begin position="31"/>
        <end position="66"/>
    </location>
</feature>
<dbReference type="EMBL" id="SSTD01013124">
    <property type="protein sequence ID" value="TYK07671.1"/>
    <property type="molecule type" value="Genomic_DNA"/>
</dbReference>
<dbReference type="Pfam" id="PF22936">
    <property type="entry name" value="Pol_BBD"/>
    <property type="match status" value="1"/>
</dbReference>
<dbReference type="Proteomes" id="UP000321947">
    <property type="component" value="Unassembled WGS sequence"/>
</dbReference>
<dbReference type="EMBL" id="SSTE01011953">
    <property type="protein sequence ID" value="KAA0049939.1"/>
    <property type="molecule type" value="Genomic_DNA"/>
</dbReference>